<evidence type="ECO:0000313" key="3">
    <source>
        <dbReference type="Proteomes" id="UP000663942"/>
    </source>
</evidence>
<protein>
    <submittedName>
        <fullName evidence="2">Cellulose biosynthesis protein BcsS</fullName>
    </submittedName>
</protein>
<dbReference type="PROSITE" id="PS51257">
    <property type="entry name" value="PROKAR_LIPOPROTEIN"/>
    <property type="match status" value="1"/>
</dbReference>
<dbReference type="Pfam" id="PF17036">
    <property type="entry name" value="CBP_BcsS"/>
    <property type="match status" value="1"/>
</dbReference>
<dbReference type="Proteomes" id="UP000663942">
    <property type="component" value="Chromosome"/>
</dbReference>
<organism evidence="2 3">
    <name type="scientific">Brevundimonas pondensis</name>
    <dbReference type="NCBI Taxonomy" id="2774189"/>
    <lineage>
        <taxon>Bacteria</taxon>
        <taxon>Pseudomonadati</taxon>
        <taxon>Pseudomonadota</taxon>
        <taxon>Alphaproteobacteria</taxon>
        <taxon>Caulobacterales</taxon>
        <taxon>Caulobacteraceae</taxon>
        <taxon>Brevundimonas</taxon>
    </lineage>
</organism>
<sequence length="236" mass="25296">MPIALRHSRPALLLAATLVACGLFSPAMAQDRPAIFGGGFVANDQFGYLGALVPLPGAHPDQGWAVRPIASAGSYDYRRGGSDFDADFVNLELSLVHRRSGEWGYLNLGVGARYSDTDLSRDDPQNPRQGQQWDALLSVDGARYAGAWRTVGFASYGVDIEDYYVRGEVTRQMRPGGPRLGAEAILEGDPTYDRQALGAVIAFEPTAGTEVRVSVGGRVGDGDTEPYLAIGLSRSF</sequence>
<reference evidence="2 3" key="1">
    <citation type="submission" date="2020-09" db="EMBL/GenBank/DDBJ databases">
        <title>Brevundimonas sp. LVF1 isolated from an oligotrophic pond in Goettingen, Germany.</title>
        <authorList>
            <person name="Friedrich I."/>
            <person name="Klassen A."/>
            <person name="Neubauer H."/>
            <person name="Schneider D."/>
            <person name="Hertel R."/>
            <person name="Daniel R."/>
        </authorList>
    </citation>
    <scope>NUCLEOTIDE SEQUENCE [LARGE SCALE GENOMIC DNA]</scope>
    <source>
        <strain evidence="2 3">LVF1</strain>
    </source>
</reference>
<keyword evidence="1" id="KW-0732">Signal</keyword>
<evidence type="ECO:0000313" key="2">
    <source>
        <dbReference type="EMBL" id="QTC88143.1"/>
    </source>
</evidence>
<dbReference type="RefSeq" id="WP_207825136.1">
    <property type="nucleotide sequence ID" value="NZ_CP062006.1"/>
</dbReference>
<evidence type="ECO:0000256" key="1">
    <source>
        <dbReference type="SAM" id="SignalP"/>
    </source>
</evidence>
<feature type="signal peptide" evidence="1">
    <location>
        <begin position="1"/>
        <end position="29"/>
    </location>
</feature>
<name>A0ABX7SNZ0_9CAUL</name>
<keyword evidence="3" id="KW-1185">Reference proteome</keyword>
<proteinExistence type="predicted"/>
<feature type="chain" id="PRO_5047074007" evidence="1">
    <location>
        <begin position="30"/>
        <end position="236"/>
    </location>
</feature>
<gene>
    <name evidence="2" type="primary">bcsS</name>
    <name evidence="2" type="ORF">IFE19_01670</name>
</gene>
<accession>A0ABX7SNZ0</accession>
<dbReference type="InterPro" id="IPR031485">
    <property type="entry name" value="CBP_BcsS"/>
</dbReference>
<dbReference type="EMBL" id="CP062006">
    <property type="protein sequence ID" value="QTC88143.1"/>
    <property type="molecule type" value="Genomic_DNA"/>
</dbReference>